<reference evidence="2" key="1">
    <citation type="submission" date="2021-01" db="EMBL/GenBank/DDBJ databases">
        <title>Whole genome shotgun sequence of Sphaerimonospora thailandensis NBRC 107569.</title>
        <authorList>
            <person name="Komaki H."/>
            <person name="Tamura T."/>
        </authorList>
    </citation>
    <scope>NUCLEOTIDE SEQUENCE</scope>
    <source>
        <strain evidence="2">NBRC 107569</strain>
    </source>
</reference>
<gene>
    <name evidence="2" type="ORF">Mth01_32110</name>
</gene>
<comment type="caution">
    <text evidence="2">The sequence shown here is derived from an EMBL/GenBank/DDBJ whole genome shotgun (WGS) entry which is preliminary data.</text>
</comment>
<feature type="signal peptide" evidence="1">
    <location>
        <begin position="1"/>
        <end position="20"/>
    </location>
</feature>
<proteinExistence type="predicted"/>
<protein>
    <submittedName>
        <fullName evidence="2">Uncharacterized protein</fullName>
    </submittedName>
</protein>
<evidence type="ECO:0000313" key="3">
    <source>
        <dbReference type="Proteomes" id="UP000610966"/>
    </source>
</evidence>
<dbReference type="PROSITE" id="PS51257">
    <property type="entry name" value="PROKAR_LIPOPROTEIN"/>
    <property type="match status" value="1"/>
</dbReference>
<dbReference type="EMBL" id="BOOG01000027">
    <property type="protein sequence ID" value="GIH70958.1"/>
    <property type="molecule type" value="Genomic_DNA"/>
</dbReference>
<evidence type="ECO:0000313" key="2">
    <source>
        <dbReference type="EMBL" id="GIH70958.1"/>
    </source>
</evidence>
<name>A0A8J3R9K8_9ACTN</name>
<sequence length="165" mass="17468">MQRHYRRGACIILSVTFAFVAGCSPSRKATPPPAVTEESAKKVLAEVIAGVAQKGVAGFCKDFAIGIGACSSILDQALEDCLMPGPPPVIKRSAAVPAIENRQGGWVLGLEGHTLDGQRYVSEFFVAMDKDRPRAHVGVYWTGLGLGDSPLGPDYTVVPQRACQG</sequence>
<dbReference type="Proteomes" id="UP000610966">
    <property type="component" value="Unassembled WGS sequence"/>
</dbReference>
<evidence type="ECO:0000256" key="1">
    <source>
        <dbReference type="SAM" id="SignalP"/>
    </source>
</evidence>
<accession>A0A8J3R9K8</accession>
<dbReference type="AlphaFoldDB" id="A0A8J3R9K8"/>
<keyword evidence="1" id="KW-0732">Signal</keyword>
<feature type="chain" id="PRO_5038340683" evidence="1">
    <location>
        <begin position="21"/>
        <end position="165"/>
    </location>
</feature>
<organism evidence="2 3">
    <name type="scientific">Sphaerimonospora thailandensis</name>
    <dbReference type="NCBI Taxonomy" id="795644"/>
    <lineage>
        <taxon>Bacteria</taxon>
        <taxon>Bacillati</taxon>
        <taxon>Actinomycetota</taxon>
        <taxon>Actinomycetes</taxon>
        <taxon>Streptosporangiales</taxon>
        <taxon>Streptosporangiaceae</taxon>
        <taxon>Sphaerimonospora</taxon>
    </lineage>
</organism>
<keyword evidence="3" id="KW-1185">Reference proteome</keyword>